<dbReference type="InterPro" id="IPR040026">
    <property type="entry name" value="FliD"/>
</dbReference>
<name>A0A9X3WQM1_9BACI</name>
<evidence type="ECO:0000313" key="9">
    <source>
        <dbReference type="Proteomes" id="UP001145050"/>
    </source>
</evidence>
<comment type="caution">
    <text evidence="8">The sequence shown here is derived from an EMBL/GenBank/DDBJ whole genome shotgun (WGS) entry which is preliminary data.</text>
</comment>
<evidence type="ECO:0000259" key="7">
    <source>
        <dbReference type="Pfam" id="PF07195"/>
    </source>
</evidence>
<evidence type="ECO:0000256" key="5">
    <source>
        <dbReference type="RuleBase" id="RU362066"/>
    </source>
</evidence>
<evidence type="ECO:0000259" key="6">
    <source>
        <dbReference type="Pfam" id="PF02465"/>
    </source>
</evidence>
<dbReference type="PANTHER" id="PTHR30288:SF0">
    <property type="entry name" value="FLAGELLAR HOOK-ASSOCIATED PROTEIN 2"/>
    <property type="match status" value="1"/>
</dbReference>
<dbReference type="AlphaFoldDB" id="A0A9X3WQM1"/>
<dbReference type="InterPro" id="IPR010809">
    <property type="entry name" value="FliD_C"/>
</dbReference>
<keyword evidence="8" id="KW-0966">Cell projection</keyword>
<dbReference type="InterPro" id="IPR003481">
    <property type="entry name" value="FliD_N"/>
</dbReference>
<dbReference type="GO" id="GO:0071973">
    <property type="term" value="P:bacterial-type flagellum-dependent cell motility"/>
    <property type="evidence" value="ECO:0007669"/>
    <property type="project" value="TreeGrafter"/>
</dbReference>
<comment type="function">
    <text evidence="5">Required for morphogenesis and for the elongation of the flagellar filament by facilitating polymerization of the flagellin monomers at the tip of growing filament. Forms a capping structure, which prevents flagellin subunits (transported through the central channel of the flagellum) from leaking out without polymerization at the distal end.</text>
</comment>
<dbReference type="GO" id="GO:0009421">
    <property type="term" value="C:bacterial-type flagellum filament cap"/>
    <property type="evidence" value="ECO:0007669"/>
    <property type="project" value="InterPro"/>
</dbReference>
<sequence length="501" mass="56804">MVKDLMKAERLPLDKMQQDKTWMTWQRDAYRDVNKMFYDLDQKMLDMKLERTYNSKTTTSTSDAVTATATASASNGTYNIEVAALATSAINVSQNSISGSSKIDPTKALKDQDFAGTNITNSGTFNISFFNEDGTEVQKNISYDPSESLNTVLKRIEADTNNEIRAFYDSQTDKVVLERTKTGDFNKSDQYLGAEIGFDGQSGSSFLTDTLQIKNGQQDASGVWQKVEEGGTNAAFTYNNMLDLESTDNSYTLNGITYNFTNTNVGNPAKVTVNNDVDAGVEKIVAFVNKYNELIEKVNGSLQEERYRDFKPLTDKQKEEMSDKEVELWEEKAKSGLLRSDNILASGLFDMRQNWYAEVDNSSNFDHLSEIGIKTSSDYRDAGKLIVTEDDLRKSLREDPESVYKLFSNDVKGDGRGIINRLEDSMERTMENVEERAGKGTQTLEQYTIGKRLRDLNSRIDSFQDKMIQVEDRYWRQFTQMEKAMQQMNQQSAYLMQQFGG</sequence>
<organism evidence="8 9">
    <name type="scientific">Terrihalobacillus insolitus</name>
    <dbReference type="NCBI Taxonomy" id="2950438"/>
    <lineage>
        <taxon>Bacteria</taxon>
        <taxon>Bacillati</taxon>
        <taxon>Bacillota</taxon>
        <taxon>Bacilli</taxon>
        <taxon>Bacillales</taxon>
        <taxon>Bacillaceae</taxon>
        <taxon>Terrihalobacillus</taxon>
    </lineage>
</organism>
<dbReference type="Pfam" id="PF02465">
    <property type="entry name" value="FliD_N"/>
    <property type="match status" value="1"/>
</dbReference>
<dbReference type="GO" id="GO:0009424">
    <property type="term" value="C:bacterial-type flagellum hook"/>
    <property type="evidence" value="ECO:0007669"/>
    <property type="project" value="UniProtKB-UniRule"/>
</dbReference>
<comment type="similarity">
    <text evidence="1 5">Belongs to the FliD family.</text>
</comment>
<evidence type="ECO:0000256" key="3">
    <source>
        <dbReference type="ARBA" id="ARBA00023054"/>
    </source>
</evidence>
<accession>A0A9X3WQM1</accession>
<comment type="subcellular location">
    <subcellularLocation>
        <location evidence="5">Secreted</location>
    </subcellularLocation>
    <subcellularLocation>
        <location evidence="5">Bacterial flagellum</location>
    </subcellularLocation>
</comment>
<evidence type="ECO:0000256" key="1">
    <source>
        <dbReference type="ARBA" id="ARBA00009764"/>
    </source>
</evidence>
<gene>
    <name evidence="8" type="ORF">NC797_00950</name>
</gene>
<evidence type="ECO:0000256" key="2">
    <source>
        <dbReference type="ARBA" id="ARBA00011255"/>
    </source>
</evidence>
<dbReference type="GO" id="GO:0007155">
    <property type="term" value="P:cell adhesion"/>
    <property type="evidence" value="ECO:0007669"/>
    <property type="project" value="InterPro"/>
</dbReference>
<feature type="domain" description="Flagellar hook-associated protein 2 C-terminal" evidence="7">
    <location>
        <begin position="231"/>
        <end position="490"/>
    </location>
</feature>
<keyword evidence="9" id="KW-1185">Reference proteome</keyword>
<dbReference type="NCBIfam" id="NF005833">
    <property type="entry name" value="PRK07737.1"/>
    <property type="match status" value="1"/>
</dbReference>
<evidence type="ECO:0000313" key="8">
    <source>
        <dbReference type="EMBL" id="MDC3423073.1"/>
    </source>
</evidence>
<protein>
    <recommendedName>
        <fullName evidence="5">Flagellar hook-associated protein 2</fullName>
        <shortName evidence="5">HAP2</shortName>
    </recommendedName>
    <alternativeName>
        <fullName evidence="5">Flagellar cap protein</fullName>
    </alternativeName>
</protein>
<dbReference type="PANTHER" id="PTHR30288">
    <property type="entry name" value="FLAGELLAR CAP/ASSEMBLY PROTEIN FLID"/>
    <property type="match status" value="1"/>
</dbReference>
<evidence type="ECO:0000256" key="4">
    <source>
        <dbReference type="ARBA" id="ARBA00023143"/>
    </source>
</evidence>
<keyword evidence="8" id="KW-0282">Flagellum</keyword>
<comment type="subunit">
    <text evidence="2 5">Homopentamer.</text>
</comment>
<reference evidence="8" key="1">
    <citation type="submission" date="2022-06" db="EMBL/GenBank/DDBJ databases">
        <title>Aquibacillus sp. a new bacterium isolated from soil saline samples.</title>
        <authorList>
            <person name="Galisteo C."/>
            <person name="De La Haba R."/>
            <person name="Sanchez-Porro C."/>
            <person name="Ventosa A."/>
        </authorList>
    </citation>
    <scope>NUCLEOTIDE SEQUENCE</scope>
    <source>
        <strain evidence="8">3ASR75-11</strain>
    </source>
</reference>
<proteinExistence type="inferred from homology"/>
<dbReference type="Proteomes" id="UP001145050">
    <property type="component" value="Unassembled WGS sequence"/>
</dbReference>
<feature type="domain" description="Flagellar hook-associated protein 2 N-terminal" evidence="6">
    <location>
        <begin position="1"/>
        <end position="88"/>
    </location>
</feature>
<dbReference type="Pfam" id="PF07195">
    <property type="entry name" value="FliD_C"/>
    <property type="match status" value="1"/>
</dbReference>
<dbReference type="GO" id="GO:0005576">
    <property type="term" value="C:extracellular region"/>
    <property type="evidence" value="ECO:0007669"/>
    <property type="project" value="UniProtKB-SubCell"/>
</dbReference>
<dbReference type="EMBL" id="JAMQKB010000001">
    <property type="protein sequence ID" value="MDC3423073.1"/>
    <property type="molecule type" value="Genomic_DNA"/>
</dbReference>
<keyword evidence="5" id="KW-0964">Secreted</keyword>
<keyword evidence="4 5" id="KW-0975">Bacterial flagellum</keyword>
<keyword evidence="3" id="KW-0175">Coiled coil</keyword>
<keyword evidence="8" id="KW-0969">Cilium</keyword>